<accession>A0ABT1Y9E1</accession>
<keyword evidence="8" id="KW-0175">Coiled coil</keyword>
<dbReference type="PRINTS" id="PR00344">
    <property type="entry name" value="BCTRLSENSOR"/>
</dbReference>
<evidence type="ECO:0000313" key="13">
    <source>
        <dbReference type="Proteomes" id="UP001524944"/>
    </source>
</evidence>
<dbReference type="InterPro" id="IPR003660">
    <property type="entry name" value="HAMP_dom"/>
</dbReference>
<organism evidence="12 13">
    <name type="scientific">Dehalobacterium formicoaceticum</name>
    <dbReference type="NCBI Taxonomy" id="51515"/>
    <lineage>
        <taxon>Bacteria</taxon>
        <taxon>Bacillati</taxon>
        <taxon>Bacillota</taxon>
        <taxon>Clostridia</taxon>
        <taxon>Eubacteriales</taxon>
        <taxon>Peptococcaceae</taxon>
        <taxon>Dehalobacterium</taxon>
    </lineage>
</organism>
<dbReference type="CDD" id="cd00082">
    <property type="entry name" value="HisKA"/>
    <property type="match status" value="1"/>
</dbReference>
<comment type="caution">
    <text evidence="12">The sequence shown here is derived from an EMBL/GenBank/DDBJ whole genome shotgun (WGS) entry which is preliminary data.</text>
</comment>
<feature type="domain" description="HAMP" evidence="11">
    <location>
        <begin position="186"/>
        <end position="238"/>
    </location>
</feature>
<dbReference type="PANTHER" id="PTHR45453">
    <property type="entry name" value="PHOSPHATE REGULON SENSOR PROTEIN PHOR"/>
    <property type="match status" value="1"/>
</dbReference>
<evidence type="ECO:0000256" key="7">
    <source>
        <dbReference type="ARBA" id="ARBA00023012"/>
    </source>
</evidence>
<evidence type="ECO:0000256" key="1">
    <source>
        <dbReference type="ARBA" id="ARBA00000085"/>
    </source>
</evidence>
<evidence type="ECO:0000256" key="4">
    <source>
        <dbReference type="ARBA" id="ARBA00022553"/>
    </source>
</evidence>
<dbReference type="InterPro" id="IPR003594">
    <property type="entry name" value="HATPase_dom"/>
</dbReference>
<keyword evidence="9" id="KW-0472">Membrane</keyword>
<dbReference type="SMART" id="SM00388">
    <property type="entry name" value="HisKA"/>
    <property type="match status" value="1"/>
</dbReference>
<comment type="subcellular location">
    <subcellularLocation>
        <location evidence="2">Membrane</location>
    </subcellularLocation>
</comment>
<dbReference type="SUPFAM" id="SSF47384">
    <property type="entry name" value="Homodimeric domain of signal transducing histidine kinase"/>
    <property type="match status" value="1"/>
</dbReference>
<keyword evidence="6 12" id="KW-0418">Kinase</keyword>
<dbReference type="EC" id="2.7.13.3" evidence="3"/>
<dbReference type="InterPro" id="IPR003661">
    <property type="entry name" value="HisK_dim/P_dom"/>
</dbReference>
<evidence type="ECO:0000256" key="6">
    <source>
        <dbReference type="ARBA" id="ARBA00022777"/>
    </source>
</evidence>
<evidence type="ECO:0000256" key="8">
    <source>
        <dbReference type="SAM" id="Coils"/>
    </source>
</evidence>
<feature type="coiled-coil region" evidence="8">
    <location>
        <begin position="230"/>
        <end position="257"/>
    </location>
</feature>
<dbReference type="InterPro" id="IPR004358">
    <property type="entry name" value="Sig_transdc_His_kin-like_C"/>
</dbReference>
<dbReference type="GO" id="GO:0016301">
    <property type="term" value="F:kinase activity"/>
    <property type="evidence" value="ECO:0007669"/>
    <property type="project" value="UniProtKB-KW"/>
</dbReference>
<dbReference type="InterPro" id="IPR050351">
    <property type="entry name" value="BphY/WalK/GraS-like"/>
</dbReference>
<keyword evidence="9" id="KW-0812">Transmembrane</keyword>
<dbReference type="PANTHER" id="PTHR45453:SF3">
    <property type="entry name" value="HISTIDINE KINASE"/>
    <property type="match status" value="1"/>
</dbReference>
<protein>
    <recommendedName>
        <fullName evidence="3">histidine kinase</fullName>
        <ecNumber evidence="3">2.7.13.3</ecNumber>
    </recommendedName>
</protein>
<proteinExistence type="predicted"/>
<dbReference type="RefSeq" id="WP_089611738.1">
    <property type="nucleotide sequence ID" value="NZ_CP022121.1"/>
</dbReference>
<dbReference type="PROSITE" id="PS50109">
    <property type="entry name" value="HIS_KIN"/>
    <property type="match status" value="1"/>
</dbReference>
<evidence type="ECO:0000259" key="11">
    <source>
        <dbReference type="PROSITE" id="PS50885"/>
    </source>
</evidence>
<reference evidence="12 13" key="1">
    <citation type="submission" date="2022-08" db="EMBL/GenBank/DDBJ databases">
        <title>Proteogenomics of the novel Dehalobacterium formicoaceticum strain EZ94 highlights a key role of methyltransferases during anaerobic dichloromethane degradation.</title>
        <authorList>
            <person name="Wasmund K."/>
        </authorList>
    </citation>
    <scope>NUCLEOTIDE SEQUENCE [LARGE SCALE GENOMIC DNA]</scope>
    <source>
        <strain evidence="12 13">EZ94</strain>
    </source>
</reference>
<keyword evidence="13" id="KW-1185">Reference proteome</keyword>
<dbReference type="CDD" id="cd06225">
    <property type="entry name" value="HAMP"/>
    <property type="match status" value="1"/>
</dbReference>
<dbReference type="PROSITE" id="PS50885">
    <property type="entry name" value="HAMP"/>
    <property type="match status" value="1"/>
</dbReference>
<evidence type="ECO:0000256" key="5">
    <source>
        <dbReference type="ARBA" id="ARBA00022679"/>
    </source>
</evidence>
<dbReference type="Gene3D" id="6.10.340.10">
    <property type="match status" value="1"/>
</dbReference>
<dbReference type="SMART" id="SM00304">
    <property type="entry name" value="HAMP"/>
    <property type="match status" value="1"/>
</dbReference>
<evidence type="ECO:0000259" key="10">
    <source>
        <dbReference type="PROSITE" id="PS50109"/>
    </source>
</evidence>
<gene>
    <name evidence="12" type="ORF">NVS47_12285</name>
</gene>
<sequence>MKKSLSFKLFLAIGCLGIAFILLSWLINAGFMEKFYLSQKKSMLLENAQKIEEVYMGDPGEIQSVLKRAESESGGYTFIINPQGRIIYSSFFEPDSPERPRRSPPFPFVREPVTWINKYQYEINRDHMSNSEFLTFNYRFDNEDRLTVIVPLAAVTQNIRIMNKFFLFTGLIIIGFGIIFAFLFSRKFTRPILHINEIARNMANLDFNRKCQVNSKDEIGELAESINVLSEDLERMIGELNIKNSQLEQDLAKEREIDEMRKEFISNISHELKTPISLIQGYAEGLKVNVNEDEENKDFYCEVIMDEASRMDKMVKELLKLCQLESGFSHLEKSIFDLSPFIDRVAGKFRSVFHAKKINLQIEMGEHLYVEADQYRVEQVLVNFLNNAIQFADYEKIIKIHTEKTHDKIEVSVFNTGNQIPEEYLEKIWLSFYKVDQARTRSLGGTGLGLSIVRGIMEMHNNKYGVENVDEGVRFWFELDAVPEKSQQTETKQ</sequence>
<dbReference type="Pfam" id="PF00672">
    <property type="entry name" value="HAMP"/>
    <property type="match status" value="1"/>
</dbReference>
<dbReference type="Gene3D" id="3.30.565.10">
    <property type="entry name" value="Histidine kinase-like ATPase, C-terminal domain"/>
    <property type="match status" value="1"/>
</dbReference>
<evidence type="ECO:0000313" key="12">
    <source>
        <dbReference type="EMBL" id="MCR6546281.1"/>
    </source>
</evidence>
<keyword evidence="5" id="KW-0808">Transferase</keyword>
<dbReference type="InterPro" id="IPR036890">
    <property type="entry name" value="HATPase_C_sf"/>
</dbReference>
<dbReference type="Gene3D" id="1.10.287.130">
    <property type="match status" value="1"/>
</dbReference>
<dbReference type="SMART" id="SM00387">
    <property type="entry name" value="HATPase_c"/>
    <property type="match status" value="1"/>
</dbReference>
<dbReference type="Pfam" id="PF00512">
    <property type="entry name" value="HisKA"/>
    <property type="match status" value="1"/>
</dbReference>
<evidence type="ECO:0000256" key="2">
    <source>
        <dbReference type="ARBA" id="ARBA00004370"/>
    </source>
</evidence>
<keyword evidence="4" id="KW-0597">Phosphoprotein</keyword>
<dbReference type="InterPro" id="IPR036097">
    <property type="entry name" value="HisK_dim/P_sf"/>
</dbReference>
<dbReference type="SUPFAM" id="SSF158472">
    <property type="entry name" value="HAMP domain-like"/>
    <property type="match status" value="1"/>
</dbReference>
<keyword evidence="7" id="KW-0902">Two-component regulatory system</keyword>
<evidence type="ECO:0000256" key="3">
    <source>
        <dbReference type="ARBA" id="ARBA00012438"/>
    </source>
</evidence>
<keyword evidence="9" id="KW-1133">Transmembrane helix</keyword>
<dbReference type="Proteomes" id="UP001524944">
    <property type="component" value="Unassembled WGS sequence"/>
</dbReference>
<dbReference type="EMBL" id="JANPWE010000006">
    <property type="protein sequence ID" value="MCR6546281.1"/>
    <property type="molecule type" value="Genomic_DNA"/>
</dbReference>
<dbReference type="Pfam" id="PF02518">
    <property type="entry name" value="HATPase_c"/>
    <property type="match status" value="1"/>
</dbReference>
<comment type="catalytic activity">
    <reaction evidence="1">
        <text>ATP + protein L-histidine = ADP + protein N-phospho-L-histidine.</text>
        <dbReference type="EC" id="2.7.13.3"/>
    </reaction>
</comment>
<dbReference type="SUPFAM" id="SSF55874">
    <property type="entry name" value="ATPase domain of HSP90 chaperone/DNA topoisomerase II/histidine kinase"/>
    <property type="match status" value="1"/>
</dbReference>
<dbReference type="InterPro" id="IPR005467">
    <property type="entry name" value="His_kinase_dom"/>
</dbReference>
<feature type="domain" description="Histidine kinase" evidence="10">
    <location>
        <begin position="267"/>
        <end position="483"/>
    </location>
</feature>
<evidence type="ECO:0000256" key="9">
    <source>
        <dbReference type="SAM" id="Phobius"/>
    </source>
</evidence>
<name>A0ABT1Y9E1_9FIRM</name>
<feature type="transmembrane region" description="Helical" evidence="9">
    <location>
        <begin position="165"/>
        <end position="184"/>
    </location>
</feature>